<dbReference type="EMBL" id="MDLC01000033">
    <property type="protein sequence ID" value="ODS23281.1"/>
    <property type="molecule type" value="Genomic_DNA"/>
</dbReference>
<evidence type="ECO:0008006" key="4">
    <source>
        <dbReference type="Google" id="ProtNLM"/>
    </source>
</evidence>
<comment type="caution">
    <text evidence="2">The sequence shown here is derived from an EMBL/GenBank/DDBJ whole genome shotgun (WGS) entry which is preliminary data.</text>
</comment>
<keyword evidence="1" id="KW-1133">Transmembrane helix</keyword>
<name>A0A1D2QNX2_9GAMM</name>
<gene>
    <name evidence="2" type="ORF">AB835_09680</name>
</gene>
<reference evidence="2 3" key="1">
    <citation type="journal article" date="2016" name="Appl. Environ. Microbiol.">
        <title>Lack of Overt Genome Reduction in the Bryostatin-Producing Bryozoan Symbiont "Candidatus Endobugula sertula".</title>
        <authorList>
            <person name="Miller I.J."/>
            <person name="Vanee N."/>
            <person name="Fong S.S."/>
            <person name="Lim-Fong G.E."/>
            <person name="Kwan J.C."/>
        </authorList>
    </citation>
    <scope>NUCLEOTIDE SEQUENCE [LARGE SCALE GENOMIC DNA]</scope>
    <source>
        <strain evidence="2">AB1-4</strain>
    </source>
</reference>
<accession>A0A1D2QNX2</accession>
<evidence type="ECO:0000313" key="2">
    <source>
        <dbReference type="EMBL" id="ODS23281.1"/>
    </source>
</evidence>
<feature type="transmembrane region" description="Helical" evidence="1">
    <location>
        <begin position="179"/>
        <end position="199"/>
    </location>
</feature>
<feature type="transmembrane region" description="Helical" evidence="1">
    <location>
        <begin position="48"/>
        <end position="69"/>
    </location>
</feature>
<sequence>MATKIFWLTIFIAPLYLWHMTSDIYRYFLYGAPAGQIWYVLSKLLDLYGALLLWYQVLSSLLRTTVYANALPRWTCLHHRILGSLILLIITGHITFFVTDVSLRRELFVWQLLLPDVRDFYHTAITVGLFGFLIAIVAVIAAVLRKYLAACWKTIHRSMLVVVALGLVHGFLIGTETRYGFYEIFYCALMVSLFIALILRWRQSQECA</sequence>
<organism evidence="2 3">
    <name type="scientific">Candidatus Endobugula sertula</name>
    <name type="common">Bugula neritina bacterial symbiont</name>
    <dbReference type="NCBI Taxonomy" id="62101"/>
    <lineage>
        <taxon>Bacteria</taxon>
        <taxon>Pseudomonadati</taxon>
        <taxon>Pseudomonadota</taxon>
        <taxon>Gammaproteobacteria</taxon>
        <taxon>Cellvibrionales</taxon>
        <taxon>Cellvibrionaceae</taxon>
        <taxon>Candidatus Endobugula</taxon>
    </lineage>
</organism>
<feature type="transmembrane region" description="Helical" evidence="1">
    <location>
        <begin position="155"/>
        <end position="173"/>
    </location>
</feature>
<evidence type="ECO:0000313" key="3">
    <source>
        <dbReference type="Proteomes" id="UP000242502"/>
    </source>
</evidence>
<feature type="transmembrane region" description="Helical" evidence="1">
    <location>
        <begin position="81"/>
        <end position="100"/>
    </location>
</feature>
<evidence type="ECO:0000256" key="1">
    <source>
        <dbReference type="SAM" id="Phobius"/>
    </source>
</evidence>
<proteinExistence type="predicted"/>
<protein>
    <recommendedName>
        <fullName evidence="4">Ferric oxidoreductase domain-containing protein</fullName>
    </recommendedName>
</protein>
<feature type="transmembrane region" description="Helical" evidence="1">
    <location>
        <begin position="5"/>
        <end position="28"/>
    </location>
</feature>
<dbReference type="AlphaFoldDB" id="A0A1D2QNX2"/>
<keyword evidence="1" id="KW-0812">Transmembrane</keyword>
<keyword evidence="1" id="KW-0472">Membrane</keyword>
<feature type="transmembrane region" description="Helical" evidence="1">
    <location>
        <begin position="120"/>
        <end position="143"/>
    </location>
</feature>
<dbReference type="Proteomes" id="UP000242502">
    <property type="component" value="Unassembled WGS sequence"/>
</dbReference>
<dbReference type="STRING" id="62101.AB835_09680"/>